<proteinExistence type="predicted"/>
<evidence type="ECO:0000256" key="1">
    <source>
        <dbReference type="SAM" id="Coils"/>
    </source>
</evidence>
<accession>A0A9W6ZMP4</accession>
<feature type="coiled-coil region" evidence="1">
    <location>
        <begin position="364"/>
        <end position="410"/>
    </location>
</feature>
<protein>
    <submittedName>
        <fullName evidence="3">Uncharacterized protein</fullName>
    </submittedName>
</protein>
<dbReference type="OrthoDB" id="206249at2759"/>
<name>A0A9W6ZMP4_9STRA</name>
<dbReference type="EMBL" id="BRXW01000441">
    <property type="protein sequence ID" value="GMH55066.1"/>
    <property type="molecule type" value="Genomic_DNA"/>
</dbReference>
<feature type="coiled-coil region" evidence="1">
    <location>
        <begin position="167"/>
        <end position="198"/>
    </location>
</feature>
<sequence length="464" mass="52633">MLPPPSPSSRSLSRYPPPSPLAQTVIGTSRTAACAASSSPSTKVFTLSIENSKLQSQLEALGGTSAADLLELNFEKVRIKTHDSTRSLCPHPANTDSRQDELLKTKDSQLSSLNFEVQNLKSKLKSFTESYTGTSSSILQKQRELLAFKDEASHTIHDTVYGLRDENKRYKDTLGKVRLEVERMKENYKEEVERVKMEGVEEVERVKEVLELEGERMKIGLEAAGRMKEGFKVVEGELRRRVEELELEVEQVRETSSNNVSVVEKIVEKVVEVEVEVPVEVIVERVVQKFVEVEVPVEKIVERVVEKIVEVEVPVEKIVERVVEKIIEVPVEVPVERVIKKVQEVEVEVSVRDETTENDLRTKIAVLETTCDAAVQEAEALSNKLKAYANKDYERKLKMLEDKVKRLMDERKWEIVARDAAAAEKDGKKKGISAALHVKLGRQKMAMKRQLEQAKRLREVLDHQ</sequence>
<organism evidence="3 4">
    <name type="scientific">Triparma laevis f. longispina</name>
    <dbReference type="NCBI Taxonomy" id="1714387"/>
    <lineage>
        <taxon>Eukaryota</taxon>
        <taxon>Sar</taxon>
        <taxon>Stramenopiles</taxon>
        <taxon>Ochrophyta</taxon>
        <taxon>Bolidophyceae</taxon>
        <taxon>Parmales</taxon>
        <taxon>Triparmaceae</taxon>
        <taxon>Triparma</taxon>
    </lineage>
</organism>
<dbReference type="AlphaFoldDB" id="A0A9W6ZMP4"/>
<keyword evidence="4" id="KW-1185">Reference proteome</keyword>
<feature type="region of interest" description="Disordered" evidence="2">
    <location>
        <begin position="1"/>
        <end position="23"/>
    </location>
</feature>
<dbReference type="Proteomes" id="UP001165122">
    <property type="component" value="Unassembled WGS sequence"/>
</dbReference>
<evidence type="ECO:0000313" key="3">
    <source>
        <dbReference type="EMBL" id="GMH55066.1"/>
    </source>
</evidence>
<keyword evidence="1" id="KW-0175">Coiled coil</keyword>
<comment type="caution">
    <text evidence="3">The sequence shown here is derived from an EMBL/GenBank/DDBJ whole genome shotgun (WGS) entry which is preliminary data.</text>
</comment>
<reference evidence="4" key="1">
    <citation type="journal article" date="2023" name="Commun. Biol.">
        <title>Genome analysis of Parmales, the sister group of diatoms, reveals the evolutionary specialization of diatoms from phago-mixotrophs to photoautotrophs.</title>
        <authorList>
            <person name="Ban H."/>
            <person name="Sato S."/>
            <person name="Yoshikawa S."/>
            <person name="Yamada K."/>
            <person name="Nakamura Y."/>
            <person name="Ichinomiya M."/>
            <person name="Sato N."/>
            <person name="Blanc-Mathieu R."/>
            <person name="Endo H."/>
            <person name="Kuwata A."/>
            <person name="Ogata H."/>
        </authorList>
    </citation>
    <scope>NUCLEOTIDE SEQUENCE [LARGE SCALE GENOMIC DNA]</scope>
    <source>
        <strain evidence="4">NIES 3700</strain>
    </source>
</reference>
<evidence type="ECO:0000313" key="4">
    <source>
        <dbReference type="Proteomes" id="UP001165122"/>
    </source>
</evidence>
<evidence type="ECO:0000256" key="2">
    <source>
        <dbReference type="SAM" id="MobiDB-lite"/>
    </source>
</evidence>
<gene>
    <name evidence="3" type="ORF">TrLO_g5793</name>
</gene>